<keyword evidence="2 9" id="KW-0813">Transport</keyword>
<evidence type="ECO:0000256" key="1">
    <source>
        <dbReference type="ARBA" id="ARBA00004370"/>
    </source>
</evidence>
<protein>
    <recommendedName>
        <fullName evidence="9">Protein translocase subunit SecE</fullName>
    </recommendedName>
</protein>
<keyword evidence="6 9" id="KW-1133">Transmembrane helix</keyword>
<comment type="similarity">
    <text evidence="9">Belongs to the SecE/SEC61-gamma family.</text>
</comment>
<comment type="caution">
    <text evidence="11">The sequence shown here is derived from an EMBL/GenBank/DDBJ whole genome shotgun (WGS) entry which is preliminary data.</text>
</comment>
<evidence type="ECO:0000313" key="12">
    <source>
        <dbReference type="Proteomes" id="UP000586918"/>
    </source>
</evidence>
<dbReference type="GO" id="GO:0043952">
    <property type="term" value="P:protein transport by the Sec complex"/>
    <property type="evidence" value="ECO:0007669"/>
    <property type="project" value="UniProtKB-UniRule"/>
</dbReference>
<dbReference type="GO" id="GO:0005886">
    <property type="term" value="C:plasma membrane"/>
    <property type="evidence" value="ECO:0007669"/>
    <property type="project" value="UniProtKB-SubCell"/>
</dbReference>
<reference evidence="11 12" key="1">
    <citation type="submission" date="2020-04" db="EMBL/GenBank/DDBJ databases">
        <authorList>
            <person name="Klaysubun C."/>
            <person name="Duangmal K."/>
            <person name="Lipun K."/>
        </authorList>
    </citation>
    <scope>NUCLEOTIDE SEQUENCE [LARGE SCALE GENOMIC DNA]</scope>
    <source>
        <strain evidence="11 12">DSM 45300</strain>
    </source>
</reference>
<dbReference type="NCBIfam" id="TIGR00964">
    <property type="entry name" value="secE_bact"/>
    <property type="match status" value="1"/>
</dbReference>
<keyword evidence="8 9" id="KW-0472">Membrane</keyword>
<evidence type="ECO:0000256" key="3">
    <source>
        <dbReference type="ARBA" id="ARBA00022475"/>
    </source>
</evidence>
<evidence type="ECO:0000256" key="5">
    <source>
        <dbReference type="ARBA" id="ARBA00022927"/>
    </source>
</evidence>
<comment type="subunit">
    <text evidence="9">Component of the Sec protein translocase complex. Heterotrimer consisting of SecY, SecE and SecG subunits. The heterotrimers can form oligomers, although 1 heterotrimer is thought to be able to translocate proteins. Interacts with the ribosome. Interacts with SecDF, and other proteins may be involved. Interacts with SecA.</text>
</comment>
<proteinExistence type="inferred from homology"/>
<evidence type="ECO:0000256" key="6">
    <source>
        <dbReference type="ARBA" id="ARBA00022989"/>
    </source>
</evidence>
<keyword evidence="12" id="KW-1185">Reference proteome</keyword>
<keyword evidence="5 9" id="KW-0653">Protein transport</keyword>
<feature type="region of interest" description="Disordered" evidence="10">
    <location>
        <begin position="1"/>
        <end position="50"/>
    </location>
</feature>
<evidence type="ECO:0000256" key="4">
    <source>
        <dbReference type="ARBA" id="ARBA00022692"/>
    </source>
</evidence>
<dbReference type="GO" id="GO:0009306">
    <property type="term" value="P:protein secretion"/>
    <property type="evidence" value="ECO:0007669"/>
    <property type="project" value="UniProtKB-UniRule"/>
</dbReference>
<evidence type="ECO:0000256" key="8">
    <source>
        <dbReference type="ARBA" id="ARBA00023136"/>
    </source>
</evidence>
<dbReference type="Pfam" id="PF00584">
    <property type="entry name" value="SecE"/>
    <property type="match status" value="1"/>
</dbReference>
<dbReference type="PANTHER" id="PTHR33910">
    <property type="entry name" value="PROTEIN TRANSLOCASE SUBUNIT SECE"/>
    <property type="match status" value="1"/>
</dbReference>
<accession>A0A848DP63</accession>
<dbReference type="InterPro" id="IPR005807">
    <property type="entry name" value="SecE_bac"/>
</dbReference>
<organism evidence="11 12">
    <name type="scientific">Pseudonocardia bannensis</name>
    <dbReference type="NCBI Taxonomy" id="630973"/>
    <lineage>
        <taxon>Bacteria</taxon>
        <taxon>Bacillati</taxon>
        <taxon>Actinomycetota</taxon>
        <taxon>Actinomycetes</taxon>
        <taxon>Pseudonocardiales</taxon>
        <taxon>Pseudonocardiaceae</taxon>
        <taxon>Pseudonocardia</taxon>
    </lineage>
</organism>
<evidence type="ECO:0000256" key="9">
    <source>
        <dbReference type="HAMAP-Rule" id="MF_00422"/>
    </source>
</evidence>
<evidence type="ECO:0000313" key="11">
    <source>
        <dbReference type="EMBL" id="NMH94303.1"/>
    </source>
</evidence>
<dbReference type="PROSITE" id="PS01067">
    <property type="entry name" value="SECE_SEC61G"/>
    <property type="match status" value="1"/>
</dbReference>
<evidence type="ECO:0000256" key="10">
    <source>
        <dbReference type="SAM" id="MobiDB-lite"/>
    </source>
</evidence>
<keyword evidence="7 9" id="KW-0811">Translocation</keyword>
<feature type="transmembrane region" description="Helical" evidence="9">
    <location>
        <begin position="77"/>
        <end position="102"/>
    </location>
</feature>
<dbReference type="GO" id="GO:0006605">
    <property type="term" value="P:protein targeting"/>
    <property type="evidence" value="ECO:0007669"/>
    <property type="project" value="UniProtKB-UniRule"/>
</dbReference>
<dbReference type="RefSeq" id="WP_169414991.1">
    <property type="nucleotide sequence ID" value="NZ_JAAXKZ010000104.1"/>
</dbReference>
<sequence>MSEERESGRSGRERPSTAADRRGRRAASTPADGGKGRATPVREARPSKGSLPSRVVRFLREVVAELRKVIWPTRKELVTYTAVVLVFVSFMVALVALLDYVFGQAVLFLFGT</sequence>
<dbReference type="PANTHER" id="PTHR33910:SF1">
    <property type="entry name" value="PROTEIN TRANSLOCASE SUBUNIT SECE"/>
    <property type="match status" value="1"/>
</dbReference>
<dbReference type="GO" id="GO:0008320">
    <property type="term" value="F:protein transmembrane transporter activity"/>
    <property type="evidence" value="ECO:0007669"/>
    <property type="project" value="UniProtKB-UniRule"/>
</dbReference>
<dbReference type="InterPro" id="IPR038379">
    <property type="entry name" value="SecE_sf"/>
</dbReference>
<dbReference type="Proteomes" id="UP000586918">
    <property type="component" value="Unassembled WGS sequence"/>
</dbReference>
<dbReference type="Gene3D" id="1.20.5.1030">
    <property type="entry name" value="Preprotein translocase secy subunit"/>
    <property type="match status" value="1"/>
</dbReference>
<dbReference type="InterPro" id="IPR001901">
    <property type="entry name" value="Translocase_SecE/Sec61-g"/>
</dbReference>
<dbReference type="AlphaFoldDB" id="A0A848DP63"/>
<gene>
    <name evidence="9 11" type="primary">secE</name>
    <name evidence="11" type="ORF">HF519_22520</name>
</gene>
<dbReference type="EMBL" id="JAAXKZ010000104">
    <property type="protein sequence ID" value="NMH94303.1"/>
    <property type="molecule type" value="Genomic_DNA"/>
</dbReference>
<keyword evidence="4 9" id="KW-0812">Transmembrane</keyword>
<dbReference type="HAMAP" id="MF_00422">
    <property type="entry name" value="SecE"/>
    <property type="match status" value="1"/>
</dbReference>
<evidence type="ECO:0000256" key="7">
    <source>
        <dbReference type="ARBA" id="ARBA00023010"/>
    </source>
</evidence>
<name>A0A848DP63_9PSEU</name>
<evidence type="ECO:0000256" key="2">
    <source>
        <dbReference type="ARBA" id="ARBA00022448"/>
    </source>
</evidence>
<keyword evidence="3 9" id="KW-1003">Cell membrane</keyword>
<feature type="compositionally biased region" description="Basic and acidic residues" evidence="10">
    <location>
        <begin position="1"/>
        <end position="21"/>
    </location>
</feature>
<dbReference type="GO" id="GO:0065002">
    <property type="term" value="P:intracellular protein transmembrane transport"/>
    <property type="evidence" value="ECO:0007669"/>
    <property type="project" value="UniProtKB-UniRule"/>
</dbReference>
<comment type="subcellular location">
    <subcellularLocation>
        <location evidence="9">Cell membrane</location>
        <topology evidence="9">Single-pass membrane protein</topology>
    </subcellularLocation>
    <subcellularLocation>
        <location evidence="1">Membrane</location>
    </subcellularLocation>
</comment>
<comment type="function">
    <text evidence="9">Essential subunit of the Sec protein translocation channel SecYEG. Clamps together the 2 halves of SecY. May contact the channel plug during translocation.</text>
</comment>